<evidence type="ECO:0000313" key="3">
    <source>
        <dbReference type="EMBL" id="XDJ50366.1"/>
    </source>
</evidence>
<dbReference type="RefSeq" id="WP_368647051.1">
    <property type="nucleotide sequence ID" value="NZ_CP158255.1"/>
</dbReference>
<proteinExistence type="predicted"/>
<accession>A0AB39FM80</accession>
<evidence type="ECO:0000256" key="1">
    <source>
        <dbReference type="PROSITE-ProRule" id="PRU00409"/>
    </source>
</evidence>
<dbReference type="SUPFAM" id="SSF56059">
    <property type="entry name" value="Glutathione synthetase ATP-binding domain-like"/>
    <property type="match status" value="1"/>
</dbReference>
<dbReference type="GO" id="GO:0005524">
    <property type="term" value="F:ATP binding"/>
    <property type="evidence" value="ECO:0007669"/>
    <property type="project" value="UniProtKB-UniRule"/>
</dbReference>
<reference evidence="4" key="1">
    <citation type="submission" date="2024-05" db="EMBL/GenBank/DDBJ databases">
        <authorList>
            <person name="Luo Y.-C."/>
            <person name="Nicholds J."/>
            <person name="Mortimer T."/>
            <person name="Maboni G."/>
        </authorList>
    </citation>
    <scope>NUCLEOTIDE SEQUENCE</scope>
    <source>
        <strain evidence="4">141555</strain>
        <strain evidence="3">151108</strain>
    </source>
</reference>
<organism evidence="4">
    <name type="scientific">Castellaniella ginsengisoli</name>
    <dbReference type="NCBI Taxonomy" id="546114"/>
    <lineage>
        <taxon>Bacteria</taxon>
        <taxon>Pseudomonadati</taxon>
        <taxon>Pseudomonadota</taxon>
        <taxon>Betaproteobacteria</taxon>
        <taxon>Burkholderiales</taxon>
        <taxon>Alcaligenaceae</taxon>
        <taxon>Castellaniella</taxon>
    </lineage>
</organism>
<dbReference type="PROSITE" id="PS50975">
    <property type="entry name" value="ATP_GRASP"/>
    <property type="match status" value="1"/>
</dbReference>
<sequence length="429" mass="49926">MNKKRNVLIFPAGSEIGLEIYNSLKYSHHLDVYGASGKKDHASFIYPDEKYIEDKCFYIGRDDFIERLNEHLKSRHIEFIYPTHDSVALFLAENSEALAAKVIGSCAETNRVARSKCLTYRQFSSHGFCPIVYDRPDMVFSYPVFLKPDEGQGGKGAFRVDSRAELDFYLDRFPDLLITEYLPGDELSVDCFTDFRGDLLFIGPRTRERVQMGISFRTSKVDLSDEIKDIAYAINNSLRLNGAWFFQVKKDFSDRYKLLEFAPRQASTMGLYRHTGVNFALLSFFNACGMPINILCNDYYVELDRCLHNRFRADIVYDKVYIDLDETIIDGRYVHDRVMAFIYQCRNQKKQIILITKHRYDLSETLRRSCISKSLFSKIIHLEDAENKWEYIDPVGSIFIDNYWHDRQLVHDALGIPVFDVDAVECLLR</sequence>
<dbReference type="InterPro" id="IPR011761">
    <property type="entry name" value="ATP-grasp"/>
</dbReference>
<feature type="domain" description="ATP-grasp" evidence="2">
    <location>
        <begin position="116"/>
        <end position="288"/>
    </location>
</feature>
<keyword evidence="1" id="KW-0067">ATP-binding</keyword>
<dbReference type="Pfam" id="PF15632">
    <property type="entry name" value="ATPgrasp_Ter"/>
    <property type="match status" value="1"/>
</dbReference>
<dbReference type="EMBL" id="CP158267">
    <property type="protein sequence ID" value="XDJ79456.1"/>
    <property type="molecule type" value="Genomic_DNA"/>
</dbReference>
<dbReference type="Gene3D" id="3.30.470.20">
    <property type="entry name" value="ATP-grasp fold, B domain"/>
    <property type="match status" value="1"/>
</dbReference>
<gene>
    <name evidence="4" type="ORF">ABRZ07_11205</name>
    <name evidence="3" type="ORF">ABRZ09_00415</name>
</gene>
<protein>
    <submittedName>
        <fullName evidence="4">ATP-grasp domain-containing protein</fullName>
    </submittedName>
</protein>
<dbReference type="InterPro" id="IPR013815">
    <property type="entry name" value="ATP_grasp_subdomain_1"/>
</dbReference>
<name>A0AB39FM80_9BURK</name>
<keyword evidence="1" id="KW-0547">Nucleotide-binding</keyword>
<dbReference type="GO" id="GO:0046872">
    <property type="term" value="F:metal ion binding"/>
    <property type="evidence" value="ECO:0007669"/>
    <property type="project" value="InterPro"/>
</dbReference>
<dbReference type="EMBL" id="CP158255">
    <property type="protein sequence ID" value="XDJ50366.1"/>
    <property type="molecule type" value="Genomic_DNA"/>
</dbReference>
<dbReference type="Gene3D" id="3.30.1490.20">
    <property type="entry name" value="ATP-grasp fold, A domain"/>
    <property type="match status" value="1"/>
</dbReference>
<dbReference type="AlphaFoldDB" id="A0AB39FM80"/>
<evidence type="ECO:0000259" key="2">
    <source>
        <dbReference type="PROSITE" id="PS50975"/>
    </source>
</evidence>
<evidence type="ECO:0000313" key="4">
    <source>
        <dbReference type="EMBL" id="XDJ79456.1"/>
    </source>
</evidence>
<dbReference type="Gene3D" id="3.40.50.20">
    <property type="match status" value="1"/>
</dbReference>